<dbReference type="InterPro" id="IPR010710">
    <property type="entry name" value="DUF1289"/>
</dbReference>
<dbReference type="Pfam" id="PF06945">
    <property type="entry name" value="DUF1289"/>
    <property type="match status" value="1"/>
</dbReference>
<dbReference type="PANTHER" id="PTHR35175">
    <property type="entry name" value="DUF1289 DOMAIN-CONTAINING PROTEIN"/>
    <property type="match status" value="1"/>
</dbReference>
<evidence type="ECO:0000313" key="2">
    <source>
        <dbReference type="Proteomes" id="UP000004848"/>
    </source>
</evidence>
<dbReference type="Proteomes" id="UP000004848">
    <property type="component" value="Unassembled WGS sequence"/>
</dbReference>
<comment type="caution">
    <text evidence="1">The sequence shown here is derived from an EMBL/GenBank/DDBJ whole genome shotgun (WGS) entry which is preliminary data.</text>
</comment>
<dbReference type="eggNOG" id="COG3313">
    <property type="taxonomic scope" value="Bacteria"/>
</dbReference>
<dbReference type="AlphaFoldDB" id="A0NTV6"/>
<evidence type="ECO:0000313" key="1">
    <source>
        <dbReference type="EMBL" id="EAV43865.1"/>
    </source>
</evidence>
<evidence type="ECO:0008006" key="3">
    <source>
        <dbReference type="Google" id="ProtNLM"/>
    </source>
</evidence>
<protein>
    <recommendedName>
        <fullName evidence="3">DUF1289 domain-containing protein</fullName>
    </recommendedName>
</protein>
<dbReference type="EMBL" id="AAUW01000008">
    <property type="protein sequence ID" value="EAV43865.1"/>
    <property type="molecule type" value="Genomic_DNA"/>
</dbReference>
<proteinExistence type="predicted"/>
<dbReference type="PANTHER" id="PTHR35175:SF2">
    <property type="entry name" value="DUF1289 DOMAIN-CONTAINING PROTEIN"/>
    <property type="match status" value="1"/>
</dbReference>
<sequence>MRFMKSPCINICQIDAKSGLCTGCLRTLDEIASWAGYTDAKRSQILAELPNRTTQHPEAGERG</sequence>
<name>A0NTV6_ROSAI</name>
<organism evidence="1 2">
    <name type="scientific">Roseibium aggregatum (strain ATCC 25650 / DSM 13394 / JCM 20685 / NBRC 16684 / NCIMB 2208 / IAM 12614 / B1)</name>
    <name type="common">Stappia aggregata</name>
    <dbReference type="NCBI Taxonomy" id="384765"/>
    <lineage>
        <taxon>Bacteria</taxon>
        <taxon>Pseudomonadati</taxon>
        <taxon>Pseudomonadota</taxon>
        <taxon>Alphaproteobacteria</taxon>
        <taxon>Hyphomicrobiales</taxon>
        <taxon>Stappiaceae</taxon>
        <taxon>Roseibium</taxon>
    </lineage>
</organism>
<accession>A0NTV6</accession>
<reference evidence="1 2" key="1">
    <citation type="submission" date="2006-05" db="EMBL/GenBank/DDBJ databases">
        <authorList>
            <person name="King G."/>
            <person name="Ferriera S."/>
            <person name="Johnson J."/>
            <person name="Kravitz S."/>
            <person name="Beeson K."/>
            <person name="Sutton G."/>
            <person name="Rogers Y.-H."/>
            <person name="Friedman R."/>
            <person name="Frazier M."/>
            <person name="Venter J.C."/>
        </authorList>
    </citation>
    <scope>NUCLEOTIDE SEQUENCE [LARGE SCALE GENOMIC DNA]</scope>
    <source>
        <strain evidence="2">ATCC 25650 / DSM 13394 / JCM 20685 / NBRC 16684 / NCIMB 2208 / IAM 12614 / B1</strain>
    </source>
</reference>
<gene>
    <name evidence="1" type="ORF">SIAM614_12093</name>
</gene>